<feature type="compositionally biased region" description="Pro residues" evidence="1">
    <location>
        <begin position="158"/>
        <end position="173"/>
    </location>
</feature>
<evidence type="ECO:0000256" key="1">
    <source>
        <dbReference type="SAM" id="MobiDB-lite"/>
    </source>
</evidence>
<dbReference type="AlphaFoldDB" id="A0A165C3A6"/>
<feature type="region of interest" description="Disordered" evidence="1">
    <location>
        <begin position="627"/>
        <end position="817"/>
    </location>
</feature>
<sequence length="973" mass="103926">MSADGLSTVSVQTLPSLSVMANYTARRRLTQYIAMIPILRETPHNIPKWLFDVLSIFGLCEDKPREFRRYEDPTHPLPDGFNHEIATIRRFLVQHAKPSWFAWAAPLFQGIENRVGFERLSEASLKAYTANQIDMQTLNKLLHQIAESRRSLRSAQRKPPPVPPSAMPPPPAPHVTNNAPSDSMDMSIDSSHETDDMDISNSSIILEFAPGPSWYPPKPLHQSSPPPAEFRLANLPASPPRLPLSPEPSLARFLPHHNSVTQPYSKIANTPYSAYQDDYVASVSDLEGQHSEATVKEMDVFAKVNSWRTAETGDLKDEQRYQEQSGLQGEQCVSETSDPLDEQRTSSMSDLKDEQHAQEPSDLKDKGKQRAGEPGNVLGNQHPQHMIPDSSKAIPPATISTGLDEAQPLQNPMVNRHRARQVRAKWLGQVTKGLFSRAEGSKKGFSCQSCKRAHRRCSWDEELIKSRIVSHMDDTIRQLQDLALRGRNNKHITTLKTTSAAKIAVRPMSELTTLHAGPSSEGTQATVPHAGPSSEGSQAAVPGAGPSSEGVKVTVPCAGSSFEGTQAAIPHAGLSPEGITVTVPHAGPSSEDNQAAIPGAGPSSEVFKMTVPRAGPSSEGIKMTVPRAGPSSEGNQAAISGAGPSSEGIKVTVPHAGPLSEGNQATVPGAGPSSEGVKVTVPRAASSSEGVKVTVPRAGPSSEGNQAAISGAGPSSEGIKVTVPHAGPLSEGNQATVPGAGPSSEGVKVTVPRAASSSEGVKVTVPCAGPSSEGVKMPVPHTSPSSKDNQVAVPGAGPSSEGIKAAVPGAGPSTPTLSRVDEAISTMSMSEFSDGLLPASDEDKRIAIHRAQIAWLSEKEREDTEEEAKLEKHRVTFGEERTSRFQDSEAAAFAAMCFRNFEYSFTVFLGYGEVHSVMTGAHSFTATTLIIDDLHTAFIEIALDPANPRYYDCLTRVAHPDRGLMVPWSKGRA</sequence>
<protein>
    <submittedName>
        <fullName evidence="2">Uncharacterized protein</fullName>
    </submittedName>
</protein>
<evidence type="ECO:0000313" key="3">
    <source>
        <dbReference type="Proteomes" id="UP000076871"/>
    </source>
</evidence>
<dbReference type="STRING" id="1314785.A0A165C3A6"/>
<feature type="region of interest" description="Disordered" evidence="1">
    <location>
        <begin position="314"/>
        <end position="387"/>
    </location>
</feature>
<dbReference type="Proteomes" id="UP000076871">
    <property type="component" value="Unassembled WGS sequence"/>
</dbReference>
<name>A0A165C3A6_9APHY</name>
<proteinExistence type="predicted"/>
<feature type="compositionally biased region" description="Basic and acidic residues" evidence="1">
    <location>
        <begin position="350"/>
        <end position="371"/>
    </location>
</feature>
<reference evidence="2 3" key="1">
    <citation type="journal article" date="2016" name="Mol. Biol. Evol.">
        <title>Comparative Genomics of Early-Diverging Mushroom-Forming Fungi Provides Insights into the Origins of Lignocellulose Decay Capabilities.</title>
        <authorList>
            <person name="Nagy L.G."/>
            <person name="Riley R."/>
            <person name="Tritt A."/>
            <person name="Adam C."/>
            <person name="Daum C."/>
            <person name="Floudas D."/>
            <person name="Sun H."/>
            <person name="Yadav J.S."/>
            <person name="Pangilinan J."/>
            <person name="Larsson K.H."/>
            <person name="Matsuura K."/>
            <person name="Barry K."/>
            <person name="Labutti K."/>
            <person name="Kuo R."/>
            <person name="Ohm R.A."/>
            <person name="Bhattacharya S.S."/>
            <person name="Shirouzu T."/>
            <person name="Yoshinaga Y."/>
            <person name="Martin F.M."/>
            <person name="Grigoriev I.V."/>
            <person name="Hibbett D.S."/>
        </authorList>
    </citation>
    <scope>NUCLEOTIDE SEQUENCE [LARGE SCALE GENOMIC DNA]</scope>
    <source>
        <strain evidence="2 3">93-53</strain>
    </source>
</reference>
<feature type="region of interest" description="Disordered" evidence="1">
    <location>
        <begin position="149"/>
        <end position="196"/>
    </location>
</feature>
<organism evidence="2 3">
    <name type="scientific">Laetiporus sulphureus 93-53</name>
    <dbReference type="NCBI Taxonomy" id="1314785"/>
    <lineage>
        <taxon>Eukaryota</taxon>
        <taxon>Fungi</taxon>
        <taxon>Dikarya</taxon>
        <taxon>Basidiomycota</taxon>
        <taxon>Agaricomycotina</taxon>
        <taxon>Agaricomycetes</taxon>
        <taxon>Polyporales</taxon>
        <taxon>Laetiporus</taxon>
    </lineage>
</organism>
<keyword evidence="3" id="KW-1185">Reference proteome</keyword>
<dbReference type="GeneID" id="63824321"/>
<feature type="region of interest" description="Disordered" evidence="1">
    <location>
        <begin position="513"/>
        <end position="551"/>
    </location>
</feature>
<dbReference type="EMBL" id="KV427655">
    <property type="protein sequence ID" value="KZT02128.1"/>
    <property type="molecule type" value="Genomic_DNA"/>
</dbReference>
<dbReference type="RefSeq" id="XP_040759868.1">
    <property type="nucleotide sequence ID" value="XM_040907292.1"/>
</dbReference>
<feature type="compositionally biased region" description="Polar residues" evidence="1">
    <location>
        <begin position="322"/>
        <end position="337"/>
    </location>
</feature>
<evidence type="ECO:0000313" key="2">
    <source>
        <dbReference type="EMBL" id="KZT02128.1"/>
    </source>
</evidence>
<gene>
    <name evidence="2" type="ORF">LAESUDRAFT_717036</name>
</gene>
<dbReference type="InParanoid" id="A0A165C3A6"/>
<accession>A0A165C3A6</accession>